<feature type="binding site" evidence="9 11">
    <location>
        <position position="197"/>
    </location>
    <ligand>
        <name>substrate</name>
    </ligand>
</feature>
<evidence type="ECO:0000256" key="8">
    <source>
        <dbReference type="ARBA" id="ARBA00061012"/>
    </source>
</evidence>
<name>A0A090AHW5_9GAMM</name>
<keyword evidence="15" id="KW-1185">Reference proteome</keyword>
<dbReference type="Pfam" id="PF00215">
    <property type="entry name" value="OMPdecase"/>
    <property type="match status" value="1"/>
</dbReference>
<dbReference type="UniPathway" id="UPA00070">
    <property type="reaction ID" value="UER00120"/>
</dbReference>
<gene>
    <name evidence="9" type="primary">pyrF</name>
    <name evidence="14" type="ORF">THII_0038</name>
</gene>
<accession>A0A090AHW5</accession>
<feature type="binding site" evidence="9 11">
    <location>
        <position position="217"/>
    </location>
    <ligand>
        <name>substrate</name>
    </ligand>
</feature>
<feature type="binding site" evidence="9 11">
    <location>
        <position position="41"/>
    </location>
    <ligand>
        <name>substrate</name>
    </ligand>
</feature>
<evidence type="ECO:0000256" key="3">
    <source>
        <dbReference type="ARBA" id="ARBA00011738"/>
    </source>
</evidence>
<evidence type="ECO:0000259" key="13">
    <source>
        <dbReference type="SMART" id="SM00934"/>
    </source>
</evidence>
<evidence type="ECO:0000256" key="6">
    <source>
        <dbReference type="ARBA" id="ARBA00023239"/>
    </source>
</evidence>
<dbReference type="PANTHER" id="PTHR32119:SF2">
    <property type="entry name" value="OROTIDINE 5'-PHOSPHATE DECARBOXYLASE"/>
    <property type="match status" value="1"/>
</dbReference>
<dbReference type="InterPro" id="IPR011060">
    <property type="entry name" value="RibuloseP-bd_barrel"/>
</dbReference>
<dbReference type="InterPro" id="IPR013785">
    <property type="entry name" value="Aldolase_TIM"/>
</dbReference>
<feature type="active site" description="For OMPdecase activity" evidence="10">
    <location>
        <position position="68"/>
    </location>
</feature>
<dbReference type="GO" id="GO:0006207">
    <property type="term" value="P:'de novo' pyrimidine nucleobase biosynthetic process"/>
    <property type="evidence" value="ECO:0007669"/>
    <property type="project" value="InterPro"/>
</dbReference>
<comment type="subunit">
    <text evidence="3 9">Homodimer.</text>
</comment>
<evidence type="ECO:0000256" key="5">
    <source>
        <dbReference type="ARBA" id="ARBA00022975"/>
    </source>
</evidence>
<comment type="catalytic activity">
    <reaction evidence="7 9 12">
        <text>orotidine 5'-phosphate + H(+) = UMP + CO2</text>
        <dbReference type="Rhea" id="RHEA:11596"/>
        <dbReference type="ChEBI" id="CHEBI:15378"/>
        <dbReference type="ChEBI" id="CHEBI:16526"/>
        <dbReference type="ChEBI" id="CHEBI:57538"/>
        <dbReference type="ChEBI" id="CHEBI:57865"/>
        <dbReference type="EC" id="4.1.1.23"/>
    </reaction>
</comment>
<evidence type="ECO:0000313" key="15">
    <source>
        <dbReference type="Proteomes" id="UP000031623"/>
    </source>
</evidence>
<dbReference type="FunFam" id="3.20.20.70:FF:000015">
    <property type="entry name" value="Orotidine 5'-phosphate decarboxylase"/>
    <property type="match status" value="1"/>
</dbReference>
<evidence type="ECO:0000313" key="14">
    <source>
        <dbReference type="EMBL" id="BAP54335.1"/>
    </source>
</evidence>
<evidence type="ECO:0000256" key="2">
    <source>
        <dbReference type="ARBA" id="ARBA00004861"/>
    </source>
</evidence>
<evidence type="ECO:0000256" key="1">
    <source>
        <dbReference type="ARBA" id="ARBA00002356"/>
    </source>
</evidence>
<dbReference type="InterPro" id="IPR001754">
    <property type="entry name" value="OMPdeCOase_dom"/>
</dbReference>
<keyword evidence="4 9" id="KW-0210">Decarboxylase</keyword>
<feature type="binding site" evidence="9 11">
    <location>
        <position position="218"/>
    </location>
    <ligand>
        <name>substrate</name>
    </ligand>
</feature>
<sequence>MTENLSVPFSLPPVIVALDLAQPQAALELAQQLGSHRCRLKIGKELFTRGGPPLVEKLVNQGFEVFLDLKYYDIPNTVAGACEAAADLGVWMINVHAFGGRNMLLTARETLEKRSQRPLLIAVTILTSLIMTELYAIGLHGTLEENVLRLARLSKACGLDGVVCSPQEIFLIRQNIGTDFKLVTPGIRPFATSQDDQKRIMTPEEALKRGADYLVIGRPITAAPDPLQALLEITASID</sequence>
<feature type="active site" description="Proton donor" evidence="9">
    <location>
        <position position="70"/>
    </location>
</feature>
<feature type="active site" description="For OMPdecase activity" evidence="10">
    <location>
        <position position="73"/>
    </location>
</feature>
<dbReference type="KEGG" id="tig:THII_0038"/>
<dbReference type="PANTHER" id="PTHR32119">
    <property type="entry name" value="OROTIDINE 5'-PHOSPHATE DECARBOXYLASE"/>
    <property type="match status" value="1"/>
</dbReference>
<comment type="similarity">
    <text evidence="8 9">Belongs to the OMP decarboxylase family. Type 1 subfamily.</text>
</comment>
<evidence type="ECO:0000256" key="9">
    <source>
        <dbReference type="HAMAP-Rule" id="MF_01200"/>
    </source>
</evidence>
<feature type="binding site" evidence="9 11">
    <location>
        <position position="19"/>
    </location>
    <ligand>
        <name>substrate</name>
    </ligand>
</feature>
<dbReference type="OrthoDB" id="9806203at2"/>
<dbReference type="InterPro" id="IPR018089">
    <property type="entry name" value="OMPdecase_AS"/>
</dbReference>
<dbReference type="GO" id="GO:0005829">
    <property type="term" value="C:cytosol"/>
    <property type="evidence" value="ECO:0007669"/>
    <property type="project" value="TreeGrafter"/>
</dbReference>
<dbReference type="Gene3D" id="3.20.20.70">
    <property type="entry name" value="Aldolase class I"/>
    <property type="match status" value="1"/>
</dbReference>
<organism evidence="14 15">
    <name type="scientific">Thioploca ingrica</name>
    <dbReference type="NCBI Taxonomy" id="40754"/>
    <lineage>
        <taxon>Bacteria</taxon>
        <taxon>Pseudomonadati</taxon>
        <taxon>Pseudomonadota</taxon>
        <taxon>Gammaproteobacteria</taxon>
        <taxon>Thiotrichales</taxon>
        <taxon>Thiotrichaceae</taxon>
        <taxon>Thioploca</taxon>
    </lineage>
</organism>
<dbReference type="Proteomes" id="UP000031623">
    <property type="component" value="Chromosome"/>
</dbReference>
<dbReference type="PROSITE" id="PS00156">
    <property type="entry name" value="OMPDECASE"/>
    <property type="match status" value="1"/>
</dbReference>
<dbReference type="AlphaFoldDB" id="A0A090AHW5"/>
<dbReference type="STRING" id="40754.THII_0038"/>
<reference evidence="14 15" key="1">
    <citation type="journal article" date="2014" name="ISME J.">
        <title>Ecophysiology of Thioploca ingrica as revealed by the complete genome sequence supplemented with proteomic evidence.</title>
        <authorList>
            <person name="Kojima H."/>
            <person name="Ogura Y."/>
            <person name="Yamamoto N."/>
            <person name="Togashi T."/>
            <person name="Mori H."/>
            <person name="Watanabe T."/>
            <person name="Nemoto F."/>
            <person name="Kurokawa K."/>
            <person name="Hayashi T."/>
            <person name="Fukui M."/>
        </authorList>
    </citation>
    <scope>NUCLEOTIDE SEQUENCE [LARGE SCALE GENOMIC DNA]</scope>
</reference>
<evidence type="ECO:0000256" key="10">
    <source>
        <dbReference type="PIRSR" id="PIRSR614732-1"/>
    </source>
</evidence>
<feature type="active site" description="For OMPdecase activity" evidence="10">
    <location>
        <position position="70"/>
    </location>
</feature>
<dbReference type="EC" id="4.1.1.23" evidence="9"/>
<dbReference type="SUPFAM" id="SSF51366">
    <property type="entry name" value="Ribulose-phoshate binding barrel"/>
    <property type="match status" value="1"/>
</dbReference>
<evidence type="ECO:0000256" key="11">
    <source>
        <dbReference type="PIRSR" id="PIRSR614732-2"/>
    </source>
</evidence>
<evidence type="ECO:0000256" key="4">
    <source>
        <dbReference type="ARBA" id="ARBA00022793"/>
    </source>
</evidence>
<feature type="binding site" evidence="9 11">
    <location>
        <position position="127"/>
    </location>
    <ligand>
        <name>substrate</name>
    </ligand>
</feature>
<comment type="function">
    <text evidence="1 9">Catalyzes the decarboxylation of orotidine 5'-monophosphate (OMP) to uridine 5'-monophosphate (UMP).</text>
</comment>
<dbReference type="InterPro" id="IPR047596">
    <property type="entry name" value="OMPdecase_bac"/>
</dbReference>
<comment type="pathway">
    <text evidence="2 9 12">Pyrimidine metabolism; UMP biosynthesis via de novo pathway; UMP from orotate: step 2/2.</text>
</comment>
<dbReference type="NCBIfam" id="TIGR01740">
    <property type="entry name" value="pyrF"/>
    <property type="match status" value="1"/>
</dbReference>
<evidence type="ECO:0000256" key="12">
    <source>
        <dbReference type="RuleBase" id="RU000512"/>
    </source>
</evidence>
<dbReference type="HOGENOM" id="CLU_067069_0_0_6"/>
<dbReference type="SMART" id="SM00934">
    <property type="entry name" value="OMPdecase"/>
    <property type="match status" value="1"/>
</dbReference>
<feature type="domain" description="Orotidine 5'-phosphate decarboxylase" evidence="13">
    <location>
        <begin position="13"/>
        <end position="233"/>
    </location>
</feature>
<dbReference type="NCBIfam" id="NF001273">
    <property type="entry name" value="PRK00230.1"/>
    <property type="match status" value="1"/>
</dbReference>
<keyword evidence="5 9" id="KW-0665">Pyrimidine biosynthesis</keyword>
<dbReference type="HAMAP" id="MF_01200_B">
    <property type="entry name" value="OMPdecase_type1_B"/>
    <property type="match status" value="1"/>
</dbReference>
<proteinExistence type="inferred from homology"/>
<feature type="binding site" evidence="9 11">
    <location>
        <position position="188"/>
    </location>
    <ligand>
        <name>substrate</name>
    </ligand>
</feature>
<dbReference type="GO" id="GO:0044205">
    <property type="term" value="P:'de novo' UMP biosynthetic process"/>
    <property type="evidence" value="ECO:0007669"/>
    <property type="project" value="UniProtKB-UniRule"/>
</dbReference>
<feature type="binding site" evidence="9">
    <location>
        <begin position="68"/>
        <end position="77"/>
    </location>
    <ligand>
        <name>substrate</name>
    </ligand>
</feature>
<keyword evidence="6 9" id="KW-0456">Lyase</keyword>
<protein>
    <recommendedName>
        <fullName evidence="9">Orotidine 5'-phosphate decarboxylase</fullName>
        <ecNumber evidence="9">4.1.1.23</ecNumber>
    </recommendedName>
    <alternativeName>
        <fullName evidence="9">OMP decarboxylase</fullName>
        <shortName evidence="9">OMPDCase</shortName>
        <shortName evidence="9">OMPdecase</shortName>
    </alternativeName>
</protein>
<dbReference type="EMBL" id="AP014633">
    <property type="protein sequence ID" value="BAP54335.1"/>
    <property type="molecule type" value="Genomic_DNA"/>
</dbReference>
<evidence type="ECO:0000256" key="7">
    <source>
        <dbReference type="ARBA" id="ARBA00049157"/>
    </source>
</evidence>
<dbReference type="CDD" id="cd04725">
    <property type="entry name" value="OMP_decarboxylase_like"/>
    <property type="match status" value="1"/>
</dbReference>
<dbReference type="GO" id="GO:0004590">
    <property type="term" value="F:orotidine-5'-phosphate decarboxylase activity"/>
    <property type="evidence" value="ECO:0007669"/>
    <property type="project" value="UniProtKB-UniRule"/>
</dbReference>
<dbReference type="InterPro" id="IPR014732">
    <property type="entry name" value="OMPdecase"/>
</dbReference>